<dbReference type="CDD" id="cd09386">
    <property type="entry name" value="LIM1_LMO4"/>
    <property type="match status" value="1"/>
</dbReference>
<organism evidence="7 8">
    <name type="scientific">Exaiptasia diaphana</name>
    <name type="common">Tropical sea anemone</name>
    <name type="synonym">Aiptasia pulchella</name>
    <dbReference type="NCBI Taxonomy" id="2652724"/>
    <lineage>
        <taxon>Eukaryota</taxon>
        <taxon>Metazoa</taxon>
        <taxon>Cnidaria</taxon>
        <taxon>Anthozoa</taxon>
        <taxon>Hexacorallia</taxon>
        <taxon>Actiniaria</taxon>
        <taxon>Aiptasiidae</taxon>
        <taxon>Exaiptasia</taxon>
    </lineage>
</organism>
<dbReference type="InterPro" id="IPR050945">
    <property type="entry name" value="LMO_RBTN_TF"/>
</dbReference>
<dbReference type="GeneID" id="110251372"/>
<dbReference type="Proteomes" id="UP000887567">
    <property type="component" value="Unplaced"/>
</dbReference>
<keyword evidence="1 5" id="KW-0479">Metal-binding</keyword>
<evidence type="ECO:0000256" key="4">
    <source>
        <dbReference type="ARBA" id="ARBA00023038"/>
    </source>
</evidence>
<dbReference type="OrthoDB" id="6352355at2759"/>
<evidence type="ECO:0000313" key="7">
    <source>
        <dbReference type="EnsemblMetazoa" id="XP_020913735.1"/>
    </source>
</evidence>
<feature type="domain" description="LIM zinc-binding" evidence="6">
    <location>
        <begin position="106"/>
        <end position="168"/>
    </location>
</feature>
<dbReference type="PANTHER" id="PTHR45787">
    <property type="entry name" value="LD11652P"/>
    <property type="match status" value="1"/>
</dbReference>
<evidence type="ECO:0000259" key="6">
    <source>
        <dbReference type="PROSITE" id="PS50023"/>
    </source>
</evidence>
<proteinExistence type="predicted"/>
<dbReference type="Gene3D" id="2.10.110.10">
    <property type="entry name" value="Cysteine Rich Protein"/>
    <property type="match status" value="2"/>
</dbReference>
<dbReference type="OMA" id="NSMMSDQ"/>
<sequence length="177" mass="19801">MTFNYSVLIWGLHYDSRQLPKCLMDMEEQITNASRGQAPNMKVCAGCGDKIIDRFLLFALDQYWHVNCLKCSCCEARLGEIGTSCYSKGGMILCKTDYVRLYGTSGACAVCAKLIPATELVMKVLGKVYHLHCFTCTTCHNQLVSGDRFHVVNGRLFCENDDPNLLKQIHAAKQTVC</sequence>
<evidence type="ECO:0000256" key="2">
    <source>
        <dbReference type="ARBA" id="ARBA00022737"/>
    </source>
</evidence>
<dbReference type="PROSITE" id="PS00478">
    <property type="entry name" value="LIM_DOMAIN_1"/>
    <property type="match status" value="1"/>
</dbReference>
<dbReference type="Pfam" id="PF00412">
    <property type="entry name" value="LIM"/>
    <property type="match status" value="2"/>
</dbReference>
<dbReference type="GO" id="GO:0046872">
    <property type="term" value="F:metal ion binding"/>
    <property type="evidence" value="ECO:0007669"/>
    <property type="project" value="UniProtKB-KW"/>
</dbReference>
<dbReference type="KEGG" id="epa:110251372"/>
<dbReference type="PROSITE" id="PS50023">
    <property type="entry name" value="LIM_DOMAIN_2"/>
    <property type="match status" value="2"/>
</dbReference>
<dbReference type="SUPFAM" id="SSF57716">
    <property type="entry name" value="Glucocorticoid receptor-like (DNA-binding domain)"/>
    <property type="match status" value="4"/>
</dbReference>
<evidence type="ECO:0000256" key="5">
    <source>
        <dbReference type="PROSITE-ProRule" id="PRU00125"/>
    </source>
</evidence>
<evidence type="ECO:0000313" key="8">
    <source>
        <dbReference type="Proteomes" id="UP000887567"/>
    </source>
</evidence>
<evidence type="ECO:0000256" key="1">
    <source>
        <dbReference type="ARBA" id="ARBA00022723"/>
    </source>
</evidence>
<dbReference type="SMART" id="SM00132">
    <property type="entry name" value="LIM"/>
    <property type="match status" value="2"/>
</dbReference>
<dbReference type="FunFam" id="2.10.110.10:FF:000015">
    <property type="entry name" value="LIM domain only 3"/>
    <property type="match status" value="1"/>
</dbReference>
<keyword evidence="4 5" id="KW-0440">LIM domain</keyword>
<keyword evidence="8" id="KW-1185">Reference proteome</keyword>
<dbReference type="RefSeq" id="XP_020913735.1">
    <property type="nucleotide sequence ID" value="XM_021058076.2"/>
</dbReference>
<dbReference type="PANTHER" id="PTHR45787:SF13">
    <property type="entry name" value="LD11652P"/>
    <property type="match status" value="1"/>
</dbReference>
<reference evidence="7" key="1">
    <citation type="submission" date="2022-11" db="UniProtKB">
        <authorList>
            <consortium name="EnsemblMetazoa"/>
        </authorList>
    </citation>
    <scope>IDENTIFICATION</scope>
</reference>
<protein>
    <recommendedName>
        <fullName evidence="6">LIM zinc-binding domain-containing protein</fullName>
    </recommendedName>
</protein>
<dbReference type="EnsemblMetazoa" id="XM_021058076.2">
    <property type="protein sequence ID" value="XP_020913735.1"/>
    <property type="gene ID" value="LOC110251372"/>
</dbReference>
<evidence type="ECO:0000256" key="3">
    <source>
        <dbReference type="ARBA" id="ARBA00022833"/>
    </source>
</evidence>
<name>A0A913Y1R7_EXADI</name>
<accession>A0A913Y1R7</accession>
<dbReference type="AlphaFoldDB" id="A0A913Y1R7"/>
<feature type="domain" description="LIM zinc-binding" evidence="6">
    <location>
        <begin position="42"/>
        <end position="104"/>
    </location>
</feature>
<dbReference type="InterPro" id="IPR001781">
    <property type="entry name" value="Znf_LIM"/>
</dbReference>
<keyword evidence="3 5" id="KW-0862">Zinc</keyword>
<keyword evidence="2" id="KW-0677">Repeat</keyword>